<evidence type="ECO:0000313" key="10">
    <source>
        <dbReference type="Proteomes" id="UP001178461"/>
    </source>
</evidence>
<evidence type="ECO:0008006" key="11">
    <source>
        <dbReference type="Google" id="ProtNLM"/>
    </source>
</evidence>
<evidence type="ECO:0000313" key="9">
    <source>
        <dbReference type="EMBL" id="CAI5783667.1"/>
    </source>
</evidence>
<accession>A0AA35PGC4</accession>
<dbReference type="PANTHER" id="PTHR15258:SF2">
    <property type="entry name" value="FIBROBLAST GROWTH FACTOR-BINDING PROTEIN 1"/>
    <property type="match status" value="1"/>
</dbReference>
<gene>
    <name evidence="9" type="ORF">PODLI_1B005102</name>
</gene>
<dbReference type="InterPro" id="IPR010510">
    <property type="entry name" value="FGF1-bd"/>
</dbReference>
<feature type="region of interest" description="Disordered" evidence="7">
    <location>
        <begin position="157"/>
        <end position="191"/>
    </location>
</feature>
<evidence type="ECO:0000256" key="7">
    <source>
        <dbReference type="SAM" id="MobiDB-lite"/>
    </source>
</evidence>
<dbReference type="EMBL" id="OX395134">
    <property type="protein sequence ID" value="CAI5783667.1"/>
    <property type="molecule type" value="Genomic_DNA"/>
</dbReference>
<evidence type="ECO:0000256" key="3">
    <source>
        <dbReference type="ARBA" id="ARBA00022525"/>
    </source>
</evidence>
<dbReference type="GO" id="GO:0019838">
    <property type="term" value="F:growth factor binding"/>
    <property type="evidence" value="ECO:0007669"/>
    <property type="project" value="UniProtKB-KW"/>
</dbReference>
<feature type="signal peptide" evidence="8">
    <location>
        <begin position="1"/>
        <end position="21"/>
    </location>
</feature>
<keyword evidence="5" id="KW-1015">Disulfide bond</keyword>
<feature type="compositionally biased region" description="Polar residues" evidence="7">
    <location>
        <begin position="181"/>
        <end position="191"/>
    </location>
</feature>
<evidence type="ECO:0000256" key="1">
    <source>
        <dbReference type="ARBA" id="ARBA00004613"/>
    </source>
</evidence>
<feature type="chain" id="PRO_5041412254" description="Fibroblast growth factor binding protein 1" evidence="8">
    <location>
        <begin position="22"/>
        <end position="231"/>
    </location>
</feature>
<feature type="region of interest" description="Disordered" evidence="7">
    <location>
        <begin position="29"/>
        <end position="63"/>
    </location>
</feature>
<organism evidence="9 10">
    <name type="scientific">Podarcis lilfordi</name>
    <name type="common">Lilford's wall lizard</name>
    <dbReference type="NCBI Taxonomy" id="74358"/>
    <lineage>
        <taxon>Eukaryota</taxon>
        <taxon>Metazoa</taxon>
        <taxon>Chordata</taxon>
        <taxon>Craniata</taxon>
        <taxon>Vertebrata</taxon>
        <taxon>Euteleostomi</taxon>
        <taxon>Lepidosauria</taxon>
        <taxon>Squamata</taxon>
        <taxon>Bifurcata</taxon>
        <taxon>Unidentata</taxon>
        <taxon>Episquamata</taxon>
        <taxon>Laterata</taxon>
        <taxon>Lacertibaenia</taxon>
        <taxon>Lacertidae</taxon>
        <taxon>Podarcis</taxon>
    </lineage>
</organism>
<feature type="compositionally biased region" description="Basic and acidic residues" evidence="7">
    <location>
        <begin position="163"/>
        <end position="173"/>
    </location>
</feature>
<evidence type="ECO:0000256" key="5">
    <source>
        <dbReference type="ARBA" id="ARBA00023157"/>
    </source>
</evidence>
<keyword evidence="3" id="KW-0964">Secreted</keyword>
<evidence type="ECO:0000256" key="4">
    <source>
        <dbReference type="ARBA" id="ARBA00022729"/>
    </source>
</evidence>
<dbReference type="AlphaFoldDB" id="A0AA35PGC4"/>
<name>A0AA35PGC4_9SAUR</name>
<comment type="subcellular location">
    <subcellularLocation>
        <location evidence="1">Secreted</location>
    </subcellularLocation>
</comment>
<dbReference type="GO" id="GO:0005576">
    <property type="term" value="C:extracellular region"/>
    <property type="evidence" value="ECO:0007669"/>
    <property type="project" value="UniProtKB-SubCell"/>
</dbReference>
<reference evidence="9" key="1">
    <citation type="submission" date="2022-12" db="EMBL/GenBank/DDBJ databases">
        <authorList>
            <person name="Alioto T."/>
            <person name="Alioto T."/>
            <person name="Gomez Garrido J."/>
        </authorList>
    </citation>
    <scope>NUCLEOTIDE SEQUENCE</scope>
</reference>
<evidence type="ECO:0000256" key="6">
    <source>
        <dbReference type="ARBA" id="ARBA00023183"/>
    </source>
</evidence>
<dbReference type="PANTHER" id="PTHR15258">
    <property type="entry name" value="FGF BINDING PROTEIN-RELATED"/>
    <property type="match status" value="1"/>
</dbReference>
<evidence type="ECO:0000256" key="2">
    <source>
        <dbReference type="ARBA" id="ARBA00008326"/>
    </source>
</evidence>
<keyword evidence="4 8" id="KW-0732">Signal</keyword>
<proteinExistence type="inferred from homology"/>
<sequence length="231" mass="26065">MKIRHFAVLCALIVFSQVLQADCEIQKERRRGRTNNGKGERPQPGSDDQNGRGQKTRGQKGSLKGKFVTKEKSECTWALNEAEIATLKIDCKRSESTFSCEFSGNPSSCPQYAENKKVFWKQITRSLKRQKNICEDPKSILKSKICRKGPSAAHLRMVTPTSSREDKPVHHGQETALEPVTSGTQPDEASSNCVEDVDYIDQKKVAEEHCSELWRSLCLFVISMIQDKKCK</sequence>
<keyword evidence="6" id="KW-0340">Growth factor binding</keyword>
<evidence type="ECO:0000256" key="8">
    <source>
        <dbReference type="SAM" id="SignalP"/>
    </source>
</evidence>
<dbReference type="Proteomes" id="UP001178461">
    <property type="component" value="Chromosome 9"/>
</dbReference>
<dbReference type="Pfam" id="PF06473">
    <property type="entry name" value="FGF-BP1"/>
    <property type="match status" value="1"/>
</dbReference>
<comment type="similarity">
    <text evidence="2">Belongs to the fibroblast growth factor-binding protein family.</text>
</comment>
<keyword evidence="10" id="KW-1185">Reference proteome</keyword>
<protein>
    <recommendedName>
        <fullName evidence="11">Fibroblast growth factor binding protein 1</fullName>
    </recommendedName>
</protein>
<dbReference type="GO" id="GO:0007267">
    <property type="term" value="P:cell-cell signaling"/>
    <property type="evidence" value="ECO:0007669"/>
    <property type="project" value="TreeGrafter"/>
</dbReference>